<feature type="compositionally biased region" description="Polar residues" evidence="1">
    <location>
        <begin position="394"/>
        <end position="411"/>
    </location>
</feature>
<dbReference type="PANTHER" id="PTHR14880">
    <property type="entry name" value="PROLINE AND SERINE-RICH PROTEIN 1"/>
    <property type="match status" value="1"/>
</dbReference>
<dbReference type="OrthoDB" id="5968166at2759"/>
<organism evidence="3 4">
    <name type="scientific">Erpetoichthys calabaricus</name>
    <name type="common">Rope fish</name>
    <name type="synonym">Calamoichthys calabaricus</name>
    <dbReference type="NCBI Taxonomy" id="27687"/>
    <lineage>
        <taxon>Eukaryota</taxon>
        <taxon>Metazoa</taxon>
        <taxon>Chordata</taxon>
        <taxon>Craniata</taxon>
        <taxon>Vertebrata</taxon>
        <taxon>Euteleostomi</taxon>
        <taxon>Actinopterygii</taxon>
        <taxon>Polypteriformes</taxon>
        <taxon>Polypteridae</taxon>
        <taxon>Erpetoichthys</taxon>
    </lineage>
</organism>
<dbReference type="GeneTree" id="ENSGT00730000111188"/>
<feature type="compositionally biased region" description="Polar residues" evidence="1">
    <location>
        <begin position="499"/>
        <end position="520"/>
    </location>
</feature>
<evidence type="ECO:0000313" key="3">
    <source>
        <dbReference type="Ensembl" id="ENSECRP00000009427.1"/>
    </source>
</evidence>
<dbReference type="InterPro" id="IPR042616">
    <property type="entry name" value="PROSER1"/>
</dbReference>
<dbReference type="InterPro" id="IPR028011">
    <property type="entry name" value="DUF4476"/>
</dbReference>
<sequence>MDKKAFEIVLDEIRKCVLTEQRIKAIDHVHGYFSSEQVTELLKYFSWAEPQIRAIKALQRKMVAIPTTKVVNILNCFTFSKDKLLALEHIALNISDAHNYRPIEDLFRIHLHEKKRCRKILEQAAKVGCQAPDAMISSCGITPGNPYPQGKPSVITGIFPGTPARRDGDDSSIEGRGIAARILGPFKPAPSTYNPHKPVPYPIPPCRPHATIAPSAYNNAGLVTGGGVIASTVQPPPYGANQSGAEKEENSNPKSTQSQSFSRPSSQQNHNSTVQGATVSSHPSNLSTSATPGPSPSPSKTTGLPASTVPISPVFPGYVPTAAQSPSSATLVSSVIKGPLLPGSPLATANPAGRSTPVTHNLTGVSPSVPPSPSVIKSYTPNVTPCPTPVPNGSFTPVSSAHSGMSRSGTPSGMPAPKSSSTPVPAVFSPQSHLPPSTQGLARESPVNSPNHHGMSNPNFKVFSPEIQSHHGSSIQASFTGHATSANSATGSSTPTPSVIRSFTPSIPTHQDSSPNQSVFSGLPVANSVKHSSANGQSITNNSASPYLGTMASEQYVNASPNLSNLSRHSNSPVASAFKGPSRSSTPSLSSLVIPNSSALSLNRSLNLSHSAATVQATLSNTGGLQGLPTLPTLNSQGTVTTVSHTAAGAAFSALPGFSNLTSASGYLGASNLPTGNNPNAANSSSSPSSVTSSPFGLGMSTPISSIFPGLPSGPLGSANTGFSGFAGSNTPAGSPVLSSFVGLQGPSSSVAAVAPLQAAVAAAAAAPSSAPVLPGFASAFSSSFNPALVAQAGLSGGLQPTGNAAFPGLLSFPGIPGFSQSPSPASLSGLQHTAVQSALLQASALENYPGQPNSFPNYASSPGTPFGLQPGLHPQRGWQ</sequence>
<dbReference type="GeneID" id="114649894"/>
<feature type="region of interest" description="Disordered" evidence="1">
    <location>
        <begin position="394"/>
        <end position="457"/>
    </location>
</feature>
<feature type="compositionally biased region" description="Polar residues" evidence="1">
    <location>
        <begin position="562"/>
        <end position="574"/>
    </location>
</feature>
<evidence type="ECO:0000313" key="4">
    <source>
        <dbReference type="Proteomes" id="UP000694620"/>
    </source>
</evidence>
<name>A0A8C4RZT0_ERPCA</name>
<feature type="region of interest" description="Disordered" evidence="1">
    <location>
        <begin position="233"/>
        <end position="308"/>
    </location>
</feature>
<dbReference type="PANTHER" id="PTHR14880:SF2">
    <property type="entry name" value="PROLINE AND SERINE-RICH PROTEIN 1"/>
    <property type="match status" value="1"/>
</dbReference>
<feature type="compositionally biased region" description="Polar residues" evidence="1">
    <location>
        <begin position="418"/>
        <end position="457"/>
    </location>
</feature>
<keyword evidence="4" id="KW-1185">Reference proteome</keyword>
<reference evidence="3" key="1">
    <citation type="submission" date="2021-06" db="EMBL/GenBank/DDBJ databases">
        <authorList>
            <consortium name="Wellcome Sanger Institute Data Sharing"/>
        </authorList>
    </citation>
    <scope>NUCLEOTIDE SEQUENCE [LARGE SCALE GENOMIC DNA]</scope>
</reference>
<protein>
    <submittedName>
        <fullName evidence="3">Proline and serine rich 1</fullName>
    </submittedName>
</protein>
<dbReference type="AlphaFoldDB" id="A0A8C4RZT0"/>
<proteinExistence type="predicted"/>
<reference evidence="3" key="2">
    <citation type="submission" date="2025-08" db="UniProtKB">
        <authorList>
            <consortium name="Ensembl"/>
        </authorList>
    </citation>
    <scope>IDENTIFICATION</scope>
</reference>
<feature type="compositionally biased region" description="Low complexity" evidence="1">
    <location>
        <begin position="482"/>
        <end position="498"/>
    </location>
</feature>
<feature type="compositionally biased region" description="Polar residues" evidence="1">
    <location>
        <begin position="852"/>
        <end position="864"/>
    </location>
</feature>
<gene>
    <name evidence="3" type="primary">PROSER1</name>
    <name evidence="3" type="synonym">proser1</name>
</gene>
<dbReference type="RefSeq" id="XP_028655096.1">
    <property type="nucleotide sequence ID" value="XM_028799263.2"/>
</dbReference>
<evidence type="ECO:0000256" key="1">
    <source>
        <dbReference type="SAM" id="MobiDB-lite"/>
    </source>
</evidence>
<dbReference type="Ensembl" id="ENSECRT00000009579.1">
    <property type="protein sequence ID" value="ENSECRP00000009427.1"/>
    <property type="gene ID" value="ENSECRG00000006311.1"/>
</dbReference>
<feature type="compositionally biased region" description="Low complexity" evidence="1">
    <location>
        <begin position="255"/>
        <end position="268"/>
    </location>
</feature>
<feature type="region of interest" description="Disordered" evidence="1">
    <location>
        <begin position="562"/>
        <end position="590"/>
    </location>
</feature>
<reference evidence="3" key="3">
    <citation type="submission" date="2025-09" db="UniProtKB">
        <authorList>
            <consortium name="Ensembl"/>
        </authorList>
    </citation>
    <scope>IDENTIFICATION</scope>
</reference>
<dbReference type="Proteomes" id="UP000694620">
    <property type="component" value="Chromosome 4"/>
</dbReference>
<feature type="compositionally biased region" description="Low complexity" evidence="1">
    <location>
        <begin position="581"/>
        <end position="590"/>
    </location>
</feature>
<accession>A0A8C4RZT0</accession>
<feature type="region of interest" description="Disordered" evidence="1">
    <location>
        <begin position="482"/>
        <end position="523"/>
    </location>
</feature>
<feature type="region of interest" description="Disordered" evidence="1">
    <location>
        <begin position="346"/>
        <end position="371"/>
    </location>
</feature>
<feature type="compositionally biased region" description="Low complexity" evidence="1">
    <location>
        <begin position="286"/>
        <end position="305"/>
    </location>
</feature>
<evidence type="ECO:0000259" key="2">
    <source>
        <dbReference type="Pfam" id="PF14771"/>
    </source>
</evidence>
<feature type="compositionally biased region" description="Polar residues" evidence="1">
    <location>
        <begin position="269"/>
        <end position="285"/>
    </location>
</feature>
<feature type="domain" description="DUF4476" evidence="2">
    <location>
        <begin position="31"/>
        <end position="121"/>
    </location>
</feature>
<dbReference type="Pfam" id="PF14771">
    <property type="entry name" value="DUF4476"/>
    <property type="match status" value="1"/>
</dbReference>
<feature type="region of interest" description="Disordered" evidence="1">
    <location>
        <begin position="852"/>
        <end position="880"/>
    </location>
</feature>